<dbReference type="EMBL" id="LC152879">
    <property type="protein sequence ID" value="BAX01973.1"/>
    <property type="molecule type" value="Genomic_DNA"/>
</dbReference>
<evidence type="ECO:0000313" key="15">
    <source>
        <dbReference type="EMBL" id="BAX02025.1"/>
    </source>
</evidence>
<gene>
    <name evidence="14" type="primary">ATP8</name>
</gene>
<dbReference type="CTD" id="4509"/>
<evidence type="ECO:0000256" key="5">
    <source>
        <dbReference type="ARBA" id="ARBA00022547"/>
    </source>
</evidence>
<evidence type="ECO:0000256" key="3">
    <source>
        <dbReference type="ARBA" id="ARBA00011291"/>
    </source>
</evidence>
<dbReference type="AlphaFoldDB" id="A0A1S7J0D1"/>
<reference evidence="14" key="1">
    <citation type="journal article" date="2017" name="Gene">
        <title>Diversification of mitochondrial genome of Daphnia galeata (Cladocera, Crustacea): Comparison with phylogenetic consideration of the complete sequences of clones isolated from five lakes in Japan.</title>
        <authorList>
            <person name="Tokishita S."/>
            <person name="Shibuya H."/>
            <person name="Kobayashi T."/>
            <person name="Sakamoto M."/>
            <person name="Ha J.-Y."/>
            <person name="Yokobori S."/>
            <person name="Yamagata H."/>
            <person name="Hanazato T."/>
        </authorList>
    </citation>
    <scope>NUCLEOTIDE SEQUENCE</scope>
    <source>
        <strain evidence="14">Kizaki</strain>
        <strain evidence="15">Suwa</strain>
    </source>
</reference>
<evidence type="ECO:0000256" key="12">
    <source>
        <dbReference type="RuleBase" id="RU003661"/>
    </source>
</evidence>
<keyword evidence="9 12" id="KW-0406">Ion transport</keyword>
<keyword evidence="11 13" id="KW-0472">Membrane</keyword>
<evidence type="ECO:0000256" key="10">
    <source>
        <dbReference type="ARBA" id="ARBA00023128"/>
    </source>
</evidence>
<evidence type="ECO:0000313" key="14">
    <source>
        <dbReference type="EMBL" id="BAX01986.1"/>
    </source>
</evidence>
<keyword evidence="7 12" id="KW-0375">Hydrogen ion transport</keyword>
<evidence type="ECO:0000256" key="2">
    <source>
        <dbReference type="ARBA" id="ARBA00008892"/>
    </source>
</evidence>
<evidence type="ECO:0000256" key="4">
    <source>
        <dbReference type="ARBA" id="ARBA00022448"/>
    </source>
</evidence>
<evidence type="ECO:0000256" key="8">
    <source>
        <dbReference type="ARBA" id="ARBA00022989"/>
    </source>
</evidence>
<organism evidence="14">
    <name type="scientific">Daphnia galeata</name>
    <dbReference type="NCBI Taxonomy" id="27404"/>
    <lineage>
        <taxon>Eukaryota</taxon>
        <taxon>Metazoa</taxon>
        <taxon>Ecdysozoa</taxon>
        <taxon>Arthropoda</taxon>
        <taxon>Crustacea</taxon>
        <taxon>Branchiopoda</taxon>
        <taxon>Diplostraca</taxon>
        <taxon>Cladocera</taxon>
        <taxon>Anomopoda</taxon>
        <taxon>Daphniidae</taxon>
        <taxon>Daphnia</taxon>
    </lineage>
</organism>
<name>A0A1S7J0D1_9CRUS</name>
<dbReference type="GO" id="GO:0015986">
    <property type="term" value="P:proton motive force-driven ATP synthesis"/>
    <property type="evidence" value="ECO:0007669"/>
    <property type="project" value="InterPro"/>
</dbReference>
<comment type="subunit">
    <text evidence="3">F-type ATPases have 2 components, CF(1) - the catalytic core - and CF(0) - the membrane proton channel.</text>
</comment>
<keyword evidence="8 13" id="KW-1133">Transmembrane helix</keyword>
<evidence type="ECO:0000256" key="11">
    <source>
        <dbReference type="ARBA" id="ARBA00023136"/>
    </source>
</evidence>
<dbReference type="EMBL" id="LC177110">
    <property type="protein sequence ID" value="BAX02025.1"/>
    <property type="molecule type" value="Genomic_DNA"/>
</dbReference>
<dbReference type="GO" id="GO:0015078">
    <property type="term" value="F:proton transmembrane transporter activity"/>
    <property type="evidence" value="ECO:0007669"/>
    <property type="project" value="InterPro"/>
</dbReference>
<protein>
    <recommendedName>
        <fullName evidence="12">ATP synthase complex subunit 8</fullName>
    </recommendedName>
</protein>
<dbReference type="GO" id="GO:0031966">
    <property type="term" value="C:mitochondrial membrane"/>
    <property type="evidence" value="ECO:0007669"/>
    <property type="project" value="UniProtKB-SubCell"/>
</dbReference>
<evidence type="ECO:0000256" key="9">
    <source>
        <dbReference type="ARBA" id="ARBA00023065"/>
    </source>
</evidence>
<feature type="transmembrane region" description="Helical" evidence="13">
    <location>
        <begin position="6"/>
        <end position="31"/>
    </location>
</feature>
<dbReference type="RefSeq" id="YP_009353708.1">
    <property type="nucleotide sequence ID" value="NC_034297.1"/>
</dbReference>
<dbReference type="InterPro" id="IPR001421">
    <property type="entry name" value="ATP8_metazoa"/>
</dbReference>
<evidence type="ECO:0000256" key="13">
    <source>
        <dbReference type="SAM" id="Phobius"/>
    </source>
</evidence>
<comment type="similarity">
    <text evidence="2 12">Belongs to the ATPase protein 8 family.</text>
</comment>
<proteinExistence type="inferred from homology"/>
<geneLocation type="mitochondrion" evidence="14"/>
<keyword evidence="5 12" id="KW-0138">CF(0)</keyword>
<dbReference type="GeneID" id="32229435"/>
<sequence length="54" mass="6830">MPQIWPMNWIILFILFTLTFTIYLSSVYFFWPNYEISQQNEEQKYFPGTLEWKW</sequence>
<evidence type="ECO:0000256" key="7">
    <source>
        <dbReference type="ARBA" id="ARBA00022781"/>
    </source>
</evidence>
<dbReference type="GO" id="GO:0045259">
    <property type="term" value="C:proton-transporting ATP synthase complex"/>
    <property type="evidence" value="ECO:0007669"/>
    <property type="project" value="UniProtKB-KW"/>
</dbReference>
<accession>A0A1S7J0D1</accession>
<keyword evidence="6 12" id="KW-0812">Transmembrane</keyword>
<evidence type="ECO:0000256" key="6">
    <source>
        <dbReference type="ARBA" id="ARBA00022692"/>
    </source>
</evidence>
<dbReference type="EMBL" id="LC177070">
    <property type="protein sequence ID" value="BAX01986.1"/>
    <property type="molecule type" value="Genomic_DNA"/>
</dbReference>
<keyword evidence="10 12" id="KW-0496">Mitochondrion</keyword>
<keyword evidence="4 12" id="KW-0813">Transport</keyword>
<comment type="subcellular location">
    <subcellularLocation>
        <location evidence="1 12">Mitochondrion membrane</location>
        <topology evidence="1 12">Single-pass membrane protein</topology>
    </subcellularLocation>
</comment>
<evidence type="ECO:0000256" key="1">
    <source>
        <dbReference type="ARBA" id="ARBA00004304"/>
    </source>
</evidence>
<dbReference type="Pfam" id="PF00895">
    <property type="entry name" value="ATP-synt_8"/>
    <property type="match status" value="1"/>
</dbReference>